<dbReference type="AlphaFoldDB" id="A0AAV0EH24"/>
<protein>
    <recommendedName>
        <fullName evidence="4">Zinc finger GRF-type domain-containing protein</fullName>
    </recommendedName>
</protein>
<comment type="caution">
    <text evidence="2">The sequence shown here is derived from an EMBL/GenBank/DDBJ whole genome shotgun (WGS) entry which is preliminary data.</text>
</comment>
<keyword evidence="1" id="KW-0472">Membrane</keyword>
<proteinExistence type="predicted"/>
<organism evidence="2 3">
    <name type="scientific">Cuscuta epithymum</name>
    <dbReference type="NCBI Taxonomy" id="186058"/>
    <lineage>
        <taxon>Eukaryota</taxon>
        <taxon>Viridiplantae</taxon>
        <taxon>Streptophyta</taxon>
        <taxon>Embryophyta</taxon>
        <taxon>Tracheophyta</taxon>
        <taxon>Spermatophyta</taxon>
        <taxon>Magnoliopsida</taxon>
        <taxon>eudicotyledons</taxon>
        <taxon>Gunneridae</taxon>
        <taxon>Pentapetalae</taxon>
        <taxon>asterids</taxon>
        <taxon>lamiids</taxon>
        <taxon>Solanales</taxon>
        <taxon>Convolvulaceae</taxon>
        <taxon>Cuscuteae</taxon>
        <taxon>Cuscuta</taxon>
        <taxon>Cuscuta subgen. Cuscuta</taxon>
    </lineage>
</organism>
<dbReference type="EMBL" id="CAMAPF010000921">
    <property type="protein sequence ID" value="CAH9121378.1"/>
    <property type="molecule type" value="Genomic_DNA"/>
</dbReference>
<evidence type="ECO:0008006" key="4">
    <source>
        <dbReference type="Google" id="ProtNLM"/>
    </source>
</evidence>
<reference evidence="2" key="1">
    <citation type="submission" date="2022-07" db="EMBL/GenBank/DDBJ databases">
        <authorList>
            <person name="Macas J."/>
            <person name="Novak P."/>
            <person name="Neumann P."/>
        </authorList>
    </citation>
    <scope>NUCLEOTIDE SEQUENCE</scope>
</reference>
<dbReference type="Proteomes" id="UP001152523">
    <property type="component" value="Unassembled WGS sequence"/>
</dbReference>
<keyword evidence="1" id="KW-1133">Transmembrane helix</keyword>
<gene>
    <name evidence="2" type="ORF">CEPIT_LOCUS23650</name>
</gene>
<keyword evidence="3" id="KW-1185">Reference proteome</keyword>
<sequence length="143" mass="15704">MATSSSSTSTARRGRNFTLDYDPAVFCFCGLKAPLCVSRQSGSKFYGCQKWKVHGCGFFSWADSMDTRGVPNVAGMNENTEDLKVMVSRVGEQLTAMQGQLNGVRRVVQAAEKDSKMYRKLFGFGLVVVIGLLGMLYCKLSSM</sequence>
<feature type="transmembrane region" description="Helical" evidence="1">
    <location>
        <begin position="121"/>
        <end position="137"/>
    </location>
</feature>
<evidence type="ECO:0000313" key="2">
    <source>
        <dbReference type="EMBL" id="CAH9121378.1"/>
    </source>
</evidence>
<name>A0AAV0EH24_9ASTE</name>
<accession>A0AAV0EH24</accession>
<evidence type="ECO:0000256" key="1">
    <source>
        <dbReference type="SAM" id="Phobius"/>
    </source>
</evidence>
<evidence type="ECO:0000313" key="3">
    <source>
        <dbReference type="Proteomes" id="UP001152523"/>
    </source>
</evidence>
<keyword evidence="1" id="KW-0812">Transmembrane</keyword>